<feature type="repeat" description="Solcar" evidence="8">
    <location>
        <begin position="124"/>
        <end position="211"/>
    </location>
</feature>
<keyword evidence="7 8" id="KW-0472">Membrane</keyword>
<gene>
    <name evidence="10" type="ORF">CROQUDRAFT_76057</name>
</gene>
<evidence type="ECO:0000256" key="9">
    <source>
        <dbReference type="RuleBase" id="RU000488"/>
    </source>
</evidence>
<dbReference type="Pfam" id="PF00153">
    <property type="entry name" value="Mito_carr"/>
    <property type="match status" value="3"/>
</dbReference>
<organism evidence="10 11">
    <name type="scientific">Cronartium quercuum f. sp. fusiforme G11</name>
    <dbReference type="NCBI Taxonomy" id="708437"/>
    <lineage>
        <taxon>Eukaryota</taxon>
        <taxon>Fungi</taxon>
        <taxon>Dikarya</taxon>
        <taxon>Basidiomycota</taxon>
        <taxon>Pucciniomycotina</taxon>
        <taxon>Pucciniomycetes</taxon>
        <taxon>Pucciniales</taxon>
        <taxon>Coleosporiaceae</taxon>
        <taxon>Cronartium</taxon>
    </lineage>
</organism>
<feature type="repeat" description="Solcar" evidence="8">
    <location>
        <begin position="19"/>
        <end position="110"/>
    </location>
</feature>
<dbReference type="InterPro" id="IPR023395">
    <property type="entry name" value="MCP_dom_sf"/>
</dbReference>
<dbReference type="Proteomes" id="UP000886653">
    <property type="component" value="Unassembled WGS sequence"/>
</dbReference>
<name>A0A9P6NPK4_9BASI</name>
<dbReference type="GO" id="GO:0016020">
    <property type="term" value="C:membrane"/>
    <property type="evidence" value="ECO:0007669"/>
    <property type="project" value="UniProtKB-SubCell"/>
</dbReference>
<evidence type="ECO:0000256" key="5">
    <source>
        <dbReference type="ARBA" id="ARBA00022737"/>
    </source>
</evidence>
<dbReference type="GO" id="GO:0006862">
    <property type="term" value="P:nucleotide transport"/>
    <property type="evidence" value="ECO:0007669"/>
    <property type="project" value="InterPro"/>
</dbReference>
<keyword evidence="11" id="KW-1185">Reference proteome</keyword>
<dbReference type="EMBL" id="MU167242">
    <property type="protein sequence ID" value="KAG0147962.1"/>
    <property type="molecule type" value="Genomic_DNA"/>
</dbReference>
<comment type="caution">
    <text evidence="10">The sequence shown here is derived from an EMBL/GenBank/DDBJ whole genome shotgun (WGS) entry which is preliminary data.</text>
</comment>
<comment type="similarity">
    <text evidence="2 9">Belongs to the mitochondrial carrier (TC 2.A.29) family.</text>
</comment>
<dbReference type="PANTHER" id="PTHR45683">
    <property type="entry name" value="MITOCHONDRIAL NICOTINAMIDE ADENINE DINUCLEOTIDE TRANSPORTER 1-RELATED-RELATED"/>
    <property type="match status" value="1"/>
</dbReference>
<evidence type="ECO:0000256" key="8">
    <source>
        <dbReference type="PROSITE-ProRule" id="PRU00282"/>
    </source>
</evidence>
<evidence type="ECO:0000256" key="7">
    <source>
        <dbReference type="ARBA" id="ARBA00023136"/>
    </source>
</evidence>
<evidence type="ECO:0000313" key="10">
    <source>
        <dbReference type="EMBL" id="KAG0147962.1"/>
    </source>
</evidence>
<evidence type="ECO:0000256" key="1">
    <source>
        <dbReference type="ARBA" id="ARBA00004141"/>
    </source>
</evidence>
<protein>
    <submittedName>
        <fullName evidence="10">Uncharacterized protein</fullName>
    </submittedName>
</protein>
<evidence type="ECO:0000256" key="2">
    <source>
        <dbReference type="ARBA" id="ARBA00006375"/>
    </source>
</evidence>
<sequence>MPESSRGNSFNSPPALFGTQAIDQAICGIGAGCVSVLCMHPLDLLKVKFQVSTKDTKLNNQKRLKILTSLHDIIRNDGWKGLYRGLGPNMLGNTSSWGLYFLWYSIIKNKMSLSNVEEEKSRKLSASEHLLASATSGMITAMMTNPLWVIKTRMFTSQLDDQNSYKNVLDGLKRINKEEGFRGLWKGSILALIGVSNGAIHFMIYEELKKWRQEVNYNKKIKEIHNNHDLLKDNDLTTLSNLEYVGLSGIAKLSAISITYPYQVIRSRLQSQLYINPTNINKSIINNKTHYHSIPHCISQTYYNEGIKAFYKGLGTNAIRVLPGTCVTFLVYENLSNWFKDLALKNS</sequence>
<proteinExistence type="inferred from homology"/>
<dbReference type="InterPro" id="IPR018108">
    <property type="entry name" value="MCP_transmembrane"/>
</dbReference>
<keyword evidence="5" id="KW-0677">Repeat</keyword>
<keyword evidence="3 9" id="KW-0813">Transport</keyword>
<dbReference type="InterPro" id="IPR044712">
    <property type="entry name" value="SLC25A32-like"/>
</dbReference>
<dbReference type="AlphaFoldDB" id="A0A9P6NPK4"/>
<reference evidence="10" key="1">
    <citation type="submission" date="2013-11" db="EMBL/GenBank/DDBJ databases">
        <title>Genome sequence of the fusiform rust pathogen reveals effectors for host alternation and coevolution with pine.</title>
        <authorList>
            <consortium name="DOE Joint Genome Institute"/>
            <person name="Smith K."/>
            <person name="Pendleton A."/>
            <person name="Kubisiak T."/>
            <person name="Anderson C."/>
            <person name="Salamov A."/>
            <person name="Aerts A."/>
            <person name="Riley R."/>
            <person name="Clum A."/>
            <person name="Lindquist E."/>
            <person name="Ence D."/>
            <person name="Campbell M."/>
            <person name="Kronenberg Z."/>
            <person name="Feau N."/>
            <person name="Dhillon B."/>
            <person name="Hamelin R."/>
            <person name="Burleigh J."/>
            <person name="Smith J."/>
            <person name="Yandell M."/>
            <person name="Nelson C."/>
            <person name="Grigoriev I."/>
            <person name="Davis J."/>
        </authorList>
    </citation>
    <scope>NUCLEOTIDE SEQUENCE</scope>
    <source>
        <strain evidence="10">G11</strain>
    </source>
</reference>
<keyword evidence="4 8" id="KW-0812">Transmembrane</keyword>
<dbReference type="PROSITE" id="PS50920">
    <property type="entry name" value="SOLCAR"/>
    <property type="match status" value="3"/>
</dbReference>
<dbReference type="SUPFAM" id="SSF103506">
    <property type="entry name" value="Mitochondrial carrier"/>
    <property type="match status" value="1"/>
</dbReference>
<dbReference type="OrthoDB" id="428293at2759"/>
<dbReference type="GO" id="GO:0055085">
    <property type="term" value="P:transmembrane transport"/>
    <property type="evidence" value="ECO:0007669"/>
    <property type="project" value="InterPro"/>
</dbReference>
<evidence type="ECO:0000256" key="3">
    <source>
        <dbReference type="ARBA" id="ARBA00022448"/>
    </source>
</evidence>
<keyword evidence="6" id="KW-1133">Transmembrane helix</keyword>
<feature type="repeat" description="Solcar" evidence="8">
    <location>
        <begin position="239"/>
        <end position="338"/>
    </location>
</feature>
<comment type="subcellular location">
    <subcellularLocation>
        <location evidence="1">Membrane</location>
        <topology evidence="1">Multi-pass membrane protein</topology>
    </subcellularLocation>
</comment>
<evidence type="ECO:0000313" key="11">
    <source>
        <dbReference type="Proteomes" id="UP000886653"/>
    </source>
</evidence>
<evidence type="ECO:0000256" key="6">
    <source>
        <dbReference type="ARBA" id="ARBA00022989"/>
    </source>
</evidence>
<evidence type="ECO:0000256" key="4">
    <source>
        <dbReference type="ARBA" id="ARBA00022692"/>
    </source>
</evidence>
<accession>A0A9P6NPK4</accession>
<dbReference type="Gene3D" id="1.50.40.10">
    <property type="entry name" value="Mitochondrial carrier domain"/>
    <property type="match status" value="1"/>
</dbReference>